<reference evidence="1 2" key="1">
    <citation type="submission" date="2012-11" db="EMBL/GenBank/DDBJ databases">
        <title>The complete genome sequence of Corynebacterium maris Coryn-1 (=DSM 45190).</title>
        <authorList>
            <person name="Schaffert L."/>
            <person name="Albersmeier A."/>
            <person name="Kalinowski J."/>
            <person name="Ruckert C."/>
        </authorList>
    </citation>
    <scope>NUCLEOTIDE SEQUENCE [LARGE SCALE GENOMIC DNA]</scope>
    <source>
        <strain evidence="2">Coryn-1</strain>
    </source>
</reference>
<dbReference type="KEGG" id="cmd:B841_09080"/>
<dbReference type="EMBL" id="CP003924">
    <property type="protein sequence ID" value="AGS35289.1"/>
    <property type="molecule type" value="Genomic_DNA"/>
</dbReference>
<accession>S5SVP2</accession>
<keyword evidence="2" id="KW-1185">Reference proteome</keyword>
<evidence type="ECO:0000313" key="1">
    <source>
        <dbReference type="EMBL" id="AGS35289.1"/>
    </source>
</evidence>
<dbReference type="PATRIC" id="fig|1224163.3.peg.1826"/>
<dbReference type="HOGENOM" id="CLU_2616025_0_0_11"/>
<dbReference type="RefSeq" id="WP_020935222.1">
    <property type="nucleotide sequence ID" value="NC_021915.1"/>
</dbReference>
<dbReference type="AlphaFoldDB" id="S5SVP2"/>
<name>S5SVP2_9CORY</name>
<dbReference type="Proteomes" id="UP000015388">
    <property type="component" value="Chromosome"/>
</dbReference>
<dbReference type="STRING" id="1224163.B841_09080"/>
<sequence length="78" mass="7900">MNTTDRTPRTRRRDRLATFVAAGLAALPLLAGAGVAALSNDSLTSPVPDTSASAAATPGVGLGAELIEDLREKGPDGR</sequence>
<organism evidence="1 2">
    <name type="scientific">Corynebacterium maris DSM 45190</name>
    <dbReference type="NCBI Taxonomy" id="1224163"/>
    <lineage>
        <taxon>Bacteria</taxon>
        <taxon>Bacillati</taxon>
        <taxon>Actinomycetota</taxon>
        <taxon>Actinomycetes</taxon>
        <taxon>Mycobacteriales</taxon>
        <taxon>Corynebacteriaceae</taxon>
        <taxon>Corynebacterium</taxon>
    </lineage>
</organism>
<evidence type="ECO:0000313" key="2">
    <source>
        <dbReference type="Proteomes" id="UP000015388"/>
    </source>
</evidence>
<proteinExistence type="predicted"/>
<gene>
    <name evidence="1" type="ORF">B841_09080</name>
</gene>
<protein>
    <submittedName>
        <fullName evidence="1">Uncharacterized protein</fullName>
    </submittedName>
</protein>